<dbReference type="AlphaFoldDB" id="A0A1H3DLD1"/>
<keyword evidence="3" id="KW-1185">Reference proteome</keyword>
<feature type="signal peptide" evidence="1">
    <location>
        <begin position="1"/>
        <end position="26"/>
    </location>
</feature>
<dbReference type="Proteomes" id="UP000198828">
    <property type="component" value="Unassembled WGS sequence"/>
</dbReference>
<feature type="chain" id="PRO_5011644727" evidence="1">
    <location>
        <begin position="27"/>
        <end position="106"/>
    </location>
</feature>
<proteinExistence type="predicted"/>
<dbReference type="EMBL" id="FNNG01000015">
    <property type="protein sequence ID" value="SDX66464.1"/>
    <property type="molecule type" value="Genomic_DNA"/>
</dbReference>
<sequence>MKRGTIVVICMLLVMCFSIFSNVALASEIRDRKEEVIIEPNIMLPRDKTIYIIYASKEEAKDTYYYREYSENDEGWWSGTLYLTNLEKISGGRWRATYKGKIYFSY</sequence>
<gene>
    <name evidence="2" type="ORF">SAMN05660923_02699</name>
</gene>
<dbReference type="RefSeq" id="WP_093754559.1">
    <property type="nucleotide sequence ID" value="NZ_BSYN01000007.1"/>
</dbReference>
<evidence type="ECO:0000313" key="2">
    <source>
        <dbReference type="EMBL" id="SDX66464.1"/>
    </source>
</evidence>
<name>A0A1H3DLD1_9FIRM</name>
<evidence type="ECO:0000313" key="3">
    <source>
        <dbReference type="Proteomes" id="UP000198828"/>
    </source>
</evidence>
<protein>
    <submittedName>
        <fullName evidence="2">Uncharacterized protein</fullName>
    </submittedName>
</protein>
<organism evidence="2 3">
    <name type="scientific">Tepidimicrobium xylanilyticum</name>
    <dbReference type="NCBI Taxonomy" id="1123352"/>
    <lineage>
        <taxon>Bacteria</taxon>
        <taxon>Bacillati</taxon>
        <taxon>Bacillota</taxon>
        <taxon>Tissierellia</taxon>
        <taxon>Tissierellales</taxon>
        <taxon>Tepidimicrobiaceae</taxon>
        <taxon>Tepidimicrobium</taxon>
    </lineage>
</organism>
<accession>A0A1H3DLD1</accession>
<keyword evidence="1" id="KW-0732">Signal</keyword>
<evidence type="ECO:0000256" key="1">
    <source>
        <dbReference type="SAM" id="SignalP"/>
    </source>
</evidence>
<reference evidence="2 3" key="1">
    <citation type="submission" date="2016-10" db="EMBL/GenBank/DDBJ databases">
        <authorList>
            <person name="de Groot N.N."/>
        </authorList>
    </citation>
    <scope>NUCLEOTIDE SEQUENCE [LARGE SCALE GENOMIC DNA]</scope>
    <source>
        <strain evidence="2 3">DSM 23310</strain>
    </source>
</reference>